<accession>A0ABR7GPB9</accession>
<keyword evidence="4 6" id="KW-0378">Hydrolase</keyword>
<dbReference type="Pfam" id="PF00825">
    <property type="entry name" value="Ribonuclease_P"/>
    <property type="match status" value="1"/>
</dbReference>
<gene>
    <name evidence="6 8" type="primary">rnpA</name>
    <name evidence="8" type="ORF">H8S02_09305</name>
</gene>
<evidence type="ECO:0000313" key="9">
    <source>
        <dbReference type="Proteomes" id="UP000641741"/>
    </source>
</evidence>
<dbReference type="InterPro" id="IPR000100">
    <property type="entry name" value="RNase_P"/>
</dbReference>
<organism evidence="8 9">
    <name type="scientific">Agathobaculum hominis</name>
    <dbReference type="NCBI Taxonomy" id="2763014"/>
    <lineage>
        <taxon>Bacteria</taxon>
        <taxon>Bacillati</taxon>
        <taxon>Bacillota</taxon>
        <taxon>Clostridia</taxon>
        <taxon>Eubacteriales</taxon>
        <taxon>Butyricicoccaceae</taxon>
        <taxon>Agathobaculum</taxon>
    </lineage>
</organism>
<proteinExistence type="inferred from homology"/>
<reference evidence="8 9" key="1">
    <citation type="submission" date="2020-08" db="EMBL/GenBank/DDBJ databases">
        <title>Genome public.</title>
        <authorList>
            <person name="Liu C."/>
            <person name="Sun Q."/>
        </authorList>
    </citation>
    <scope>NUCLEOTIDE SEQUENCE [LARGE SCALE GENOMIC DNA]</scope>
    <source>
        <strain evidence="8 9">M2</strain>
    </source>
</reference>
<evidence type="ECO:0000256" key="5">
    <source>
        <dbReference type="ARBA" id="ARBA00022884"/>
    </source>
</evidence>
<protein>
    <recommendedName>
        <fullName evidence="6 7">Ribonuclease P protein component</fullName>
        <shortName evidence="6">RNase P protein</shortName>
        <shortName evidence="6">RNaseP protein</shortName>
        <ecNumber evidence="6 7">3.1.26.5</ecNumber>
    </recommendedName>
    <alternativeName>
        <fullName evidence="6">Protein C5</fullName>
    </alternativeName>
</protein>
<comment type="catalytic activity">
    <reaction evidence="6">
        <text>Endonucleolytic cleavage of RNA, removing 5'-extranucleotides from tRNA precursor.</text>
        <dbReference type="EC" id="3.1.26.5"/>
    </reaction>
</comment>
<keyword evidence="2 6" id="KW-0540">Nuclease</keyword>
<dbReference type="EC" id="3.1.26.5" evidence="6 7"/>
<comment type="function">
    <text evidence="6">RNaseP catalyzes the removal of the 5'-leader sequence from pre-tRNA to produce the mature 5'-terminus. It can also cleave other RNA substrates such as 4.5S RNA. The protein component plays an auxiliary but essential role in vivo by binding to the 5'-leader sequence and broadening the substrate specificity of the ribozyme.</text>
</comment>
<dbReference type="PANTHER" id="PTHR33992:SF1">
    <property type="entry name" value="RIBONUCLEASE P PROTEIN COMPONENT"/>
    <property type="match status" value="1"/>
</dbReference>
<evidence type="ECO:0000256" key="4">
    <source>
        <dbReference type="ARBA" id="ARBA00022801"/>
    </source>
</evidence>
<dbReference type="SUPFAM" id="SSF54211">
    <property type="entry name" value="Ribosomal protein S5 domain 2-like"/>
    <property type="match status" value="1"/>
</dbReference>
<dbReference type="EMBL" id="JACOPK010000008">
    <property type="protein sequence ID" value="MBC5696140.1"/>
    <property type="molecule type" value="Genomic_DNA"/>
</dbReference>
<name>A0ABR7GPB9_9FIRM</name>
<comment type="subunit">
    <text evidence="6">Consists of a catalytic RNA component (M1 or rnpB) and a protein subunit.</text>
</comment>
<dbReference type="InterPro" id="IPR020568">
    <property type="entry name" value="Ribosomal_Su5_D2-typ_SF"/>
</dbReference>
<dbReference type="GO" id="GO:0004526">
    <property type="term" value="F:ribonuclease P activity"/>
    <property type="evidence" value="ECO:0007669"/>
    <property type="project" value="UniProtKB-EC"/>
</dbReference>
<keyword evidence="9" id="KW-1185">Reference proteome</keyword>
<comment type="caution">
    <text evidence="8">The sequence shown here is derived from an EMBL/GenBank/DDBJ whole genome shotgun (WGS) entry which is preliminary data.</text>
</comment>
<keyword evidence="1 6" id="KW-0819">tRNA processing</keyword>
<evidence type="ECO:0000256" key="1">
    <source>
        <dbReference type="ARBA" id="ARBA00022694"/>
    </source>
</evidence>
<evidence type="ECO:0000256" key="7">
    <source>
        <dbReference type="NCBIfam" id="TIGR00188"/>
    </source>
</evidence>
<dbReference type="Proteomes" id="UP000641741">
    <property type="component" value="Unassembled WGS sequence"/>
</dbReference>
<evidence type="ECO:0000313" key="8">
    <source>
        <dbReference type="EMBL" id="MBC5696140.1"/>
    </source>
</evidence>
<evidence type="ECO:0000256" key="3">
    <source>
        <dbReference type="ARBA" id="ARBA00022759"/>
    </source>
</evidence>
<comment type="similarity">
    <text evidence="6">Belongs to the RnpA family.</text>
</comment>
<evidence type="ECO:0000256" key="6">
    <source>
        <dbReference type="HAMAP-Rule" id="MF_00227"/>
    </source>
</evidence>
<dbReference type="HAMAP" id="MF_00227">
    <property type="entry name" value="RNase_P"/>
    <property type="match status" value="1"/>
</dbReference>
<keyword evidence="5 6" id="KW-0694">RNA-binding</keyword>
<sequence length="114" mass="13025">MKKTIALKENHEFRRLYHRGTSSAGRHLVLYCRKNRLGHNRLGLTVSAKLACAVKRNRIKRLFREAYRLHEDEFATGVDLVLVARARAVGATYQDIEKSLLRALRENKAAAAQP</sequence>
<evidence type="ECO:0000256" key="2">
    <source>
        <dbReference type="ARBA" id="ARBA00022722"/>
    </source>
</evidence>
<dbReference type="PANTHER" id="PTHR33992">
    <property type="entry name" value="RIBONUCLEASE P PROTEIN COMPONENT"/>
    <property type="match status" value="1"/>
</dbReference>
<dbReference type="RefSeq" id="WP_118686105.1">
    <property type="nucleotide sequence ID" value="NZ_JACOPK010000008.1"/>
</dbReference>
<dbReference type="InterPro" id="IPR014721">
    <property type="entry name" value="Ribsml_uS5_D2-typ_fold_subgr"/>
</dbReference>
<dbReference type="NCBIfam" id="TIGR00188">
    <property type="entry name" value="rnpA"/>
    <property type="match status" value="1"/>
</dbReference>
<keyword evidence="3 6" id="KW-0255">Endonuclease</keyword>
<dbReference type="Gene3D" id="3.30.230.10">
    <property type="match status" value="1"/>
</dbReference>